<accession>A0A250X4Q4</accession>
<comment type="caution">
    <text evidence="2">The sequence shown here is derived from an EMBL/GenBank/DDBJ whole genome shotgun (WGS) entry which is preliminary data.</text>
</comment>
<keyword evidence="3" id="KW-1185">Reference proteome</keyword>
<proteinExistence type="predicted"/>
<evidence type="ECO:0000313" key="2">
    <source>
        <dbReference type="EMBL" id="GAX78036.1"/>
    </source>
</evidence>
<dbReference type="OrthoDB" id="567830at2759"/>
<evidence type="ECO:0000313" key="3">
    <source>
        <dbReference type="Proteomes" id="UP000232323"/>
    </source>
</evidence>
<protein>
    <submittedName>
        <fullName evidence="2">Uncharacterized protein</fullName>
    </submittedName>
</protein>
<feature type="region of interest" description="Disordered" evidence="1">
    <location>
        <begin position="204"/>
        <end position="224"/>
    </location>
</feature>
<dbReference type="Proteomes" id="UP000232323">
    <property type="component" value="Unassembled WGS sequence"/>
</dbReference>
<sequence length="335" mass="36652">MEAEENCPEPIASDLKATTLLRKHEIIRQKILSIHKYQLQSMHPSDQGPWGHVYLSMAHTFYKVVAAVGDRFLSVYDGSTPYCLGRWTCAKQGGASCPPLSACLYAFSNADEAANATFPSWSRLKRFPKVVIEVRAEGHSFMNKDVQGMWALSKVRMVSIVTALTAVRTLDICRNQERTKDAPVNSAGQTLSAKEADASIYSMERPRRSAPMTAEELRSTSTRVLQHQIENSSRRDMKFWPHSLRSIASSLTVEAPVMPLKPSFRPPGGGATGSSRGQLHDRVHVGTWSHAPRSQQAVIQEAVQGMGAAHAGRGVLLDVAAQGINSSATAITSLR</sequence>
<dbReference type="AlphaFoldDB" id="A0A250X4Q4"/>
<gene>
    <name evidence="2" type="ORF">CEUSTIGMA_g5478.t1</name>
</gene>
<organism evidence="2 3">
    <name type="scientific">Chlamydomonas eustigma</name>
    <dbReference type="NCBI Taxonomy" id="1157962"/>
    <lineage>
        <taxon>Eukaryota</taxon>
        <taxon>Viridiplantae</taxon>
        <taxon>Chlorophyta</taxon>
        <taxon>core chlorophytes</taxon>
        <taxon>Chlorophyceae</taxon>
        <taxon>CS clade</taxon>
        <taxon>Chlamydomonadales</taxon>
        <taxon>Chlamydomonadaceae</taxon>
        <taxon>Chlamydomonas</taxon>
    </lineage>
</organism>
<dbReference type="EMBL" id="BEGY01000029">
    <property type="protein sequence ID" value="GAX78036.1"/>
    <property type="molecule type" value="Genomic_DNA"/>
</dbReference>
<name>A0A250X4Q4_9CHLO</name>
<evidence type="ECO:0000256" key="1">
    <source>
        <dbReference type="SAM" id="MobiDB-lite"/>
    </source>
</evidence>
<reference evidence="2 3" key="1">
    <citation type="submission" date="2017-08" db="EMBL/GenBank/DDBJ databases">
        <title>Acidophilic green algal genome provides insights into adaptation to an acidic environment.</title>
        <authorList>
            <person name="Hirooka S."/>
            <person name="Hirose Y."/>
            <person name="Kanesaki Y."/>
            <person name="Higuchi S."/>
            <person name="Fujiwara T."/>
            <person name="Onuma R."/>
            <person name="Era A."/>
            <person name="Ohbayashi R."/>
            <person name="Uzuka A."/>
            <person name="Nozaki H."/>
            <person name="Yoshikawa H."/>
            <person name="Miyagishima S.Y."/>
        </authorList>
    </citation>
    <scope>NUCLEOTIDE SEQUENCE [LARGE SCALE GENOMIC DNA]</scope>
    <source>
        <strain evidence="2 3">NIES-2499</strain>
    </source>
</reference>